<proteinExistence type="predicted"/>
<organism evidence="1 2">
    <name type="scientific">Lupinus albus</name>
    <name type="common">White lupine</name>
    <name type="synonym">Lupinus termis</name>
    <dbReference type="NCBI Taxonomy" id="3870"/>
    <lineage>
        <taxon>Eukaryota</taxon>
        <taxon>Viridiplantae</taxon>
        <taxon>Streptophyta</taxon>
        <taxon>Embryophyta</taxon>
        <taxon>Tracheophyta</taxon>
        <taxon>Spermatophyta</taxon>
        <taxon>Magnoliopsida</taxon>
        <taxon>eudicotyledons</taxon>
        <taxon>Gunneridae</taxon>
        <taxon>Pentapetalae</taxon>
        <taxon>rosids</taxon>
        <taxon>fabids</taxon>
        <taxon>Fabales</taxon>
        <taxon>Fabaceae</taxon>
        <taxon>Papilionoideae</taxon>
        <taxon>50 kb inversion clade</taxon>
        <taxon>genistoids sensu lato</taxon>
        <taxon>core genistoids</taxon>
        <taxon>Genisteae</taxon>
        <taxon>Lupinus</taxon>
    </lineage>
</organism>
<evidence type="ECO:0000313" key="1">
    <source>
        <dbReference type="EMBL" id="KAE9588466.1"/>
    </source>
</evidence>
<protein>
    <submittedName>
        <fullName evidence="1">Uncharacterized protein</fullName>
    </submittedName>
</protein>
<dbReference type="OrthoDB" id="1688281at2759"/>
<sequence>MYQSYNQQLGQWQKQMVANYHQSLLYQTISAAKLPPGTKATDSAFHQAKALAIIPLSIYKPNEHFAHVTATPNRVVHGTSQMATGVMAEV</sequence>
<dbReference type="EMBL" id="WOCE01000022">
    <property type="protein sequence ID" value="KAE9588466.1"/>
    <property type="molecule type" value="Genomic_DNA"/>
</dbReference>
<dbReference type="Proteomes" id="UP000447434">
    <property type="component" value="Chromosome 22"/>
</dbReference>
<keyword evidence="2" id="KW-1185">Reference proteome</keyword>
<comment type="caution">
    <text evidence="1">The sequence shown here is derived from an EMBL/GenBank/DDBJ whole genome shotgun (WGS) entry which is preliminary data.</text>
</comment>
<accession>A0A6A4N166</accession>
<evidence type="ECO:0000313" key="2">
    <source>
        <dbReference type="Proteomes" id="UP000447434"/>
    </source>
</evidence>
<dbReference type="AlphaFoldDB" id="A0A6A4N166"/>
<reference evidence="2" key="1">
    <citation type="journal article" date="2020" name="Nat. Commun.">
        <title>Genome sequence of the cluster root forming white lupin.</title>
        <authorList>
            <person name="Hufnagel B."/>
            <person name="Marques A."/>
            <person name="Soriano A."/>
            <person name="Marques L."/>
            <person name="Divol F."/>
            <person name="Doumas P."/>
            <person name="Sallet E."/>
            <person name="Mancinotti D."/>
            <person name="Carrere S."/>
            <person name="Marande W."/>
            <person name="Arribat S."/>
            <person name="Keller J."/>
            <person name="Huneau C."/>
            <person name="Blein T."/>
            <person name="Aime D."/>
            <person name="Laguerre M."/>
            <person name="Taylor J."/>
            <person name="Schubert V."/>
            <person name="Nelson M."/>
            <person name="Geu-Flores F."/>
            <person name="Crespi M."/>
            <person name="Gallardo-Guerrero K."/>
            <person name="Delaux P.-M."/>
            <person name="Salse J."/>
            <person name="Berges H."/>
            <person name="Guyot R."/>
            <person name="Gouzy J."/>
            <person name="Peret B."/>
        </authorList>
    </citation>
    <scope>NUCLEOTIDE SEQUENCE [LARGE SCALE GENOMIC DNA]</scope>
    <source>
        <strain evidence="2">cv. Amiga</strain>
    </source>
</reference>
<gene>
    <name evidence="1" type="ORF">Lalb_Chr22g0355621</name>
</gene>
<name>A0A6A4N166_LUPAL</name>